<dbReference type="RefSeq" id="WP_008504869.1">
    <property type="nucleotide sequence ID" value="NZ_CM001403.1"/>
</dbReference>
<evidence type="ECO:0000313" key="1">
    <source>
        <dbReference type="EMBL" id="EHQ25201.1"/>
    </source>
</evidence>
<reference evidence="1" key="1">
    <citation type="submission" date="2011-09" db="EMBL/GenBank/DDBJ databases">
        <title>The permanent draft genome of Mucilaginibacter paludis DSM 18603.</title>
        <authorList>
            <consortium name="US DOE Joint Genome Institute (JGI-PGF)"/>
            <person name="Lucas S."/>
            <person name="Han J."/>
            <person name="Lapidus A."/>
            <person name="Bruce D."/>
            <person name="Goodwin L."/>
            <person name="Pitluck S."/>
            <person name="Peters L."/>
            <person name="Kyrpides N."/>
            <person name="Mavromatis K."/>
            <person name="Ivanova N."/>
            <person name="Mikhailova N."/>
            <person name="Held B."/>
            <person name="Detter J.C."/>
            <person name="Tapia R."/>
            <person name="Han C."/>
            <person name="Land M."/>
            <person name="Hauser L."/>
            <person name="Markowitz V."/>
            <person name="Cheng J.-F."/>
            <person name="Hugenholtz P."/>
            <person name="Woyke T."/>
            <person name="Wu D."/>
            <person name="Tindall B."/>
            <person name="Brambilla E."/>
            <person name="Klenk H.-P."/>
            <person name="Eisen J.A."/>
        </authorList>
    </citation>
    <scope>NUCLEOTIDE SEQUENCE [LARGE SCALE GENOMIC DNA]</scope>
    <source>
        <strain evidence="1">DSM 18603</strain>
    </source>
</reference>
<accession>H1YE23</accession>
<proteinExistence type="predicted"/>
<sequence>MSNKEDELAAGTWSIYTCIIDEAAKLAFEEAMKGFVGVRHVPVAVSFQLKNGMNYKFFCNATPVVLHPNHFASIVCVYKPLNGPANLIHIFPIQT</sequence>
<organism evidence="1 2">
    <name type="scientific">Mucilaginibacter paludis DSM 18603</name>
    <dbReference type="NCBI Taxonomy" id="714943"/>
    <lineage>
        <taxon>Bacteria</taxon>
        <taxon>Pseudomonadati</taxon>
        <taxon>Bacteroidota</taxon>
        <taxon>Sphingobacteriia</taxon>
        <taxon>Sphingobacteriales</taxon>
        <taxon>Sphingobacteriaceae</taxon>
        <taxon>Mucilaginibacter</taxon>
    </lineage>
</organism>
<gene>
    <name evidence="1" type="ORF">Mucpa_1028</name>
</gene>
<evidence type="ECO:0000313" key="2">
    <source>
        <dbReference type="Proteomes" id="UP000002774"/>
    </source>
</evidence>
<dbReference type="Proteomes" id="UP000002774">
    <property type="component" value="Chromosome"/>
</dbReference>
<protein>
    <submittedName>
        <fullName evidence="1">Uncharacterized protein</fullName>
    </submittedName>
</protein>
<dbReference type="AlphaFoldDB" id="H1YE23"/>
<keyword evidence="2" id="KW-1185">Reference proteome</keyword>
<dbReference type="EMBL" id="CM001403">
    <property type="protein sequence ID" value="EHQ25201.1"/>
    <property type="molecule type" value="Genomic_DNA"/>
</dbReference>
<dbReference type="STRING" id="714943.Mucpa_1028"/>
<dbReference type="HOGENOM" id="CLU_176177_0_0_10"/>
<name>H1YE23_9SPHI</name>
<dbReference type="OrthoDB" id="2051973at2"/>